<dbReference type="EMBL" id="JMIB01000021">
    <property type="protein sequence ID" value="KDM91656.1"/>
    <property type="molecule type" value="Genomic_DNA"/>
</dbReference>
<dbReference type="Gene3D" id="2.40.160.20">
    <property type="match status" value="1"/>
</dbReference>
<dbReference type="STRING" id="1654360.EA58_11600"/>
<proteinExistence type="predicted"/>
<gene>
    <name evidence="1" type="ORF">EA58_11600</name>
</gene>
<name>A0A066RRE3_9GAMM</name>
<evidence type="ECO:0000313" key="1">
    <source>
        <dbReference type="EMBL" id="KDM91656.1"/>
    </source>
</evidence>
<reference evidence="1 2" key="1">
    <citation type="submission" date="2014-04" db="EMBL/GenBank/DDBJ databases">
        <title>Draft genome sequence of Photobacterium halotolerans S2753: a solonamide, ngercheumicin and holomycin producer.</title>
        <authorList>
            <person name="Machado H.R."/>
            <person name="Gram L."/>
        </authorList>
    </citation>
    <scope>NUCLEOTIDE SEQUENCE [LARGE SCALE GENOMIC DNA]</scope>
    <source>
        <strain evidence="1 2">S2753</strain>
    </source>
</reference>
<dbReference type="AlphaFoldDB" id="A0A066RRE3"/>
<dbReference type="Pfam" id="PF09411">
    <property type="entry name" value="PagL"/>
    <property type="match status" value="1"/>
</dbReference>
<organism evidence="1 2">
    <name type="scientific">Photobacterium galatheae</name>
    <dbReference type="NCBI Taxonomy" id="1654360"/>
    <lineage>
        <taxon>Bacteria</taxon>
        <taxon>Pseudomonadati</taxon>
        <taxon>Pseudomonadota</taxon>
        <taxon>Gammaproteobacteria</taxon>
        <taxon>Vibrionales</taxon>
        <taxon>Vibrionaceae</taxon>
        <taxon>Photobacterium</taxon>
    </lineage>
</organism>
<sequence>MKLCFALCDCPWTPSVIGRCFIGWLIGFCCLVFAHPSFSEALSVESFSIRARVSEQTLLGEDAPEEFEEYSVSANIGLPWKPATILGWDVGTRFMASTGILRGAGEDALVVSVIPELTLGRKEGWFTLDMGAGGALFSRHRFGTQDYGGPFQFALTFGFGIPLYQNLGLGYRFLHYSDAGLNGSETTGADFHMIEFIYQF</sequence>
<comment type="caution">
    <text evidence="1">The sequence shown here is derived from an EMBL/GenBank/DDBJ whole genome shotgun (WGS) entry which is preliminary data.</text>
</comment>
<evidence type="ECO:0008006" key="3">
    <source>
        <dbReference type="Google" id="ProtNLM"/>
    </source>
</evidence>
<dbReference type="Proteomes" id="UP000027192">
    <property type="component" value="Unassembled WGS sequence"/>
</dbReference>
<protein>
    <recommendedName>
        <fullName evidence="3">Lipid A 3-O-deacylase</fullName>
    </recommendedName>
</protein>
<keyword evidence="2" id="KW-1185">Reference proteome</keyword>
<evidence type="ECO:0000313" key="2">
    <source>
        <dbReference type="Proteomes" id="UP000027192"/>
    </source>
</evidence>
<accession>A0A066RRE3</accession>
<dbReference type="InterPro" id="IPR018550">
    <property type="entry name" value="Lipid-A_deacylase-rel"/>
</dbReference>